<dbReference type="CDD" id="cd16917">
    <property type="entry name" value="HATPase_UhpB-NarQ-NarX-like"/>
    <property type="match status" value="1"/>
</dbReference>
<dbReference type="SMART" id="SM00304">
    <property type="entry name" value="HAMP"/>
    <property type="match status" value="1"/>
</dbReference>
<dbReference type="SUPFAM" id="SSF55874">
    <property type="entry name" value="ATPase domain of HSP90 chaperone/DNA topoisomerase II/histidine kinase"/>
    <property type="match status" value="1"/>
</dbReference>
<reference evidence="8 9" key="1">
    <citation type="submission" date="2020-02" db="EMBL/GenBank/DDBJ databases">
        <title>Nitrogenibacter mangrovi gen. nov., sp. nov. isolated from mangrove sediment, a denitrifying betaproteobacterium.</title>
        <authorList>
            <person name="Liao H."/>
            <person name="Tian Y."/>
        </authorList>
    </citation>
    <scope>NUCLEOTIDE SEQUENCE [LARGE SCALE GENOMIC DNA]</scope>
    <source>
        <strain evidence="8 9">M9-3-2</strain>
    </source>
</reference>
<keyword evidence="4" id="KW-0418">Kinase</keyword>
<evidence type="ECO:0000256" key="6">
    <source>
        <dbReference type="SAM" id="Phobius"/>
    </source>
</evidence>
<name>A0A6C1B1Y2_9RHOO</name>
<dbReference type="Gene3D" id="3.30.565.10">
    <property type="entry name" value="Histidine kinase-like ATPase, C-terminal domain"/>
    <property type="match status" value="1"/>
</dbReference>
<dbReference type="Proteomes" id="UP000501991">
    <property type="component" value="Chromosome"/>
</dbReference>
<accession>A0A6C1B1Y2</accession>
<dbReference type="Pfam" id="PF02518">
    <property type="entry name" value="HATPase_c"/>
    <property type="match status" value="1"/>
</dbReference>
<evidence type="ECO:0000256" key="4">
    <source>
        <dbReference type="ARBA" id="ARBA00022777"/>
    </source>
</evidence>
<dbReference type="InterPro" id="IPR003660">
    <property type="entry name" value="HAMP_dom"/>
</dbReference>
<keyword evidence="6" id="KW-0472">Membrane</keyword>
<dbReference type="EMBL" id="CP048836">
    <property type="protein sequence ID" value="QID17373.1"/>
    <property type="molecule type" value="Genomic_DNA"/>
</dbReference>
<evidence type="ECO:0000256" key="5">
    <source>
        <dbReference type="ARBA" id="ARBA00023012"/>
    </source>
</evidence>
<dbReference type="GO" id="GO:0000155">
    <property type="term" value="F:phosphorelay sensor kinase activity"/>
    <property type="evidence" value="ECO:0007669"/>
    <property type="project" value="InterPro"/>
</dbReference>
<keyword evidence="2" id="KW-0597">Phosphoprotein</keyword>
<proteinExistence type="predicted"/>
<dbReference type="InterPro" id="IPR003594">
    <property type="entry name" value="HATPase_dom"/>
</dbReference>
<dbReference type="PROSITE" id="PS50885">
    <property type="entry name" value="HAMP"/>
    <property type="match status" value="1"/>
</dbReference>
<dbReference type="KEGG" id="azq:G3580_06760"/>
<dbReference type="InterPro" id="IPR011712">
    <property type="entry name" value="Sig_transdc_His_kin_sub3_dim/P"/>
</dbReference>
<keyword evidence="6" id="KW-1133">Transmembrane helix</keyword>
<dbReference type="RefSeq" id="WP_173764537.1">
    <property type="nucleotide sequence ID" value="NZ_CP048836.1"/>
</dbReference>
<keyword evidence="5" id="KW-0902">Two-component regulatory system</keyword>
<dbReference type="GO" id="GO:0046983">
    <property type="term" value="F:protein dimerization activity"/>
    <property type="evidence" value="ECO:0007669"/>
    <property type="project" value="InterPro"/>
</dbReference>
<keyword evidence="6" id="KW-0812">Transmembrane</keyword>
<evidence type="ECO:0000313" key="9">
    <source>
        <dbReference type="Proteomes" id="UP000501991"/>
    </source>
</evidence>
<evidence type="ECO:0000256" key="2">
    <source>
        <dbReference type="ARBA" id="ARBA00022553"/>
    </source>
</evidence>
<dbReference type="PANTHER" id="PTHR24421">
    <property type="entry name" value="NITRATE/NITRITE SENSOR PROTEIN NARX-RELATED"/>
    <property type="match status" value="1"/>
</dbReference>
<dbReference type="Gene3D" id="1.20.5.1930">
    <property type="match status" value="1"/>
</dbReference>
<evidence type="ECO:0000313" key="8">
    <source>
        <dbReference type="EMBL" id="QID17373.1"/>
    </source>
</evidence>
<dbReference type="CDD" id="cd06225">
    <property type="entry name" value="HAMP"/>
    <property type="match status" value="1"/>
</dbReference>
<organism evidence="8 9">
    <name type="scientific">Nitrogeniibacter mangrovi</name>
    <dbReference type="NCBI Taxonomy" id="2016596"/>
    <lineage>
        <taxon>Bacteria</taxon>
        <taxon>Pseudomonadati</taxon>
        <taxon>Pseudomonadota</taxon>
        <taxon>Betaproteobacteria</taxon>
        <taxon>Rhodocyclales</taxon>
        <taxon>Zoogloeaceae</taxon>
        <taxon>Nitrogeniibacter</taxon>
    </lineage>
</organism>
<evidence type="ECO:0000259" key="7">
    <source>
        <dbReference type="PROSITE" id="PS50885"/>
    </source>
</evidence>
<evidence type="ECO:0000256" key="3">
    <source>
        <dbReference type="ARBA" id="ARBA00022679"/>
    </source>
</evidence>
<feature type="transmembrane region" description="Helical" evidence="6">
    <location>
        <begin position="127"/>
        <end position="149"/>
    </location>
</feature>
<comment type="subcellular location">
    <subcellularLocation>
        <location evidence="1">Membrane</location>
    </subcellularLocation>
</comment>
<dbReference type="Pfam" id="PF07730">
    <property type="entry name" value="HisKA_3"/>
    <property type="match status" value="1"/>
</dbReference>
<evidence type="ECO:0000256" key="1">
    <source>
        <dbReference type="ARBA" id="ARBA00004370"/>
    </source>
</evidence>
<protein>
    <submittedName>
        <fullName evidence="8">HAMP domain-containing protein</fullName>
    </submittedName>
</protein>
<keyword evidence="3" id="KW-0808">Transferase</keyword>
<dbReference type="PANTHER" id="PTHR24421:SF58">
    <property type="entry name" value="SIGNAL TRANSDUCTION HISTIDINE-PROTEIN KINASE_PHOSPHATASE UHPB"/>
    <property type="match status" value="1"/>
</dbReference>
<dbReference type="Gene3D" id="6.10.340.10">
    <property type="match status" value="1"/>
</dbReference>
<feature type="domain" description="HAMP" evidence="7">
    <location>
        <begin position="150"/>
        <end position="202"/>
    </location>
</feature>
<sequence length="430" mass="46301">MWRGWGDVRQEGLGAGQVAELTRRLAQLREVPTDGVEAELATLRALVAGGRLRHLGVEIADPASGEVLVRSSPATGSGVIDWLRGHLAPHGRPPTTRWTVERPDGRQFDVTLTASPDSEQREALGNIAGVVGVMVLYSVALLAGMYWAVRHAFAPLRQIVATIGAFGRQRYDARLPDRGVRELDVISHALNHLAQSLARVEGERRDLSLKVLTLQEDERARIARELHDEFGQVLTAMRADLTFLQRSLPAGSDVLAVAAALEAQCVGIQQGVRGLLGWLSAPGLEGGRGGRREGARLGEMIRALVDNWALRPGQDTDYHLDLRLSGELPQALALSLYRMTQEALTNVARHAQAGRVDIQLDGDASAEVRWSVSDDGVGRGADDEGALSGNGLAGIRERVWAHGGRLHMGPGRDGRGWTLAASFPAPEVVA</sequence>
<dbReference type="InterPro" id="IPR050482">
    <property type="entry name" value="Sensor_HK_TwoCompSys"/>
</dbReference>
<dbReference type="GO" id="GO:0016020">
    <property type="term" value="C:membrane"/>
    <property type="evidence" value="ECO:0007669"/>
    <property type="project" value="UniProtKB-SubCell"/>
</dbReference>
<dbReference type="InterPro" id="IPR036890">
    <property type="entry name" value="HATPase_C_sf"/>
</dbReference>
<gene>
    <name evidence="8" type="ORF">G3580_06760</name>
</gene>
<dbReference type="AlphaFoldDB" id="A0A6C1B1Y2"/>
<keyword evidence="9" id="KW-1185">Reference proteome</keyword>
<dbReference type="Pfam" id="PF00672">
    <property type="entry name" value="HAMP"/>
    <property type="match status" value="1"/>
</dbReference>